<accession>A0A0K9XFN6</accession>
<name>A0A0K9XFN6_9ACTN</name>
<organism evidence="3 4">
    <name type="scientific">Streptomyces caatingaensis</name>
    <dbReference type="NCBI Taxonomy" id="1678637"/>
    <lineage>
        <taxon>Bacteria</taxon>
        <taxon>Bacillati</taxon>
        <taxon>Actinomycetota</taxon>
        <taxon>Actinomycetes</taxon>
        <taxon>Kitasatosporales</taxon>
        <taxon>Streptomycetaceae</taxon>
        <taxon>Streptomyces</taxon>
    </lineage>
</organism>
<dbReference type="Proteomes" id="UP000037288">
    <property type="component" value="Unassembled WGS sequence"/>
</dbReference>
<dbReference type="Pfam" id="PF01583">
    <property type="entry name" value="APS_kinase"/>
    <property type="match status" value="1"/>
</dbReference>
<reference evidence="4" key="1">
    <citation type="submission" date="2015-07" db="EMBL/GenBank/DDBJ databases">
        <title>Draft genome sequence of Streptomyces sp. CMAA 1322, a bacterium isolated from Caatinga biome, from dry forest semiarid of Brazil.</title>
        <authorList>
            <person name="Santos S.N."/>
            <person name="Gacesa R."/>
            <person name="Taketani R.G."/>
            <person name="Long P.F."/>
            <person name="Melo I.S."/>
        </authorList>
    </citation>
    <scope>NUCLEOTIDE SEQUENCE [LARGE SCALE GENOMIC DNA]</scope>
    <source>
        <strain evidence="4">CMAA 1322</strain>
    </source>
</reference>
<dbReference type="PANTHER" id="PTHR42700:SF1">
    <property type="entry name" value="SULFATE ADENYLYLTRANSFERASE"/>
    <property type="match status" value="1"/>
</dbReference>
<dbReference type="PANTHER" id="PTHR42700">
    <property type="entry name" value="SULFATE ADENYLYLTRANSFERASE"/>
    <property type="match status" value="1"/>
</dbReference>
<dbReference type="InterPro" id="IPR059117">
    <property type="entry name" value="APS_kinase_dom"/>
</dbReference>
<dbReference type="AlphaFoldDB" id="A0A0K9XFN6"/>
<evidence type="ECO:0000313" key="4">
    <source>
        <dbReference type="Proteomes" id="UP000037288"/>
    </source>
</evidence>
<protein>
    <recommendedName>
        <fullName evidence="2">APS kinase domain-containing protein</fullName>
    </recommendedName>
</protein>
<keyword evidence="4" id="KW-1185">Reference proteome</keyword>
<dbReference type="InterPro" id="IPR050512">
    <property type="entry name" value="Sulf_AdTrans/APS_kinase"/>
</dbReference>
<dbReference type="GO" id="GO:0005737">
    <property type="term" value="C:cytoplasm"/>
    <property type="evidence" value="ECO:0007669"/>
    <property type="project" value="TreeGrafter"/>
</dbReference>
<dbReference type="GO" id="GO:0004781">
    <property type="term" value="F:sulfate adenylyltransferase (ATP) activity"/>
    <property type="evidence" value="ECO:0007669"/>
    <property type="project" value="TreeGrafter"/>
</dbReference>
<evidence type="ECO:0000259" key="2">
    <source>
        <dbReference type="Pfam" id="PF01583"/>
    </source>
</evidence>
<sequence length="173" mass="18662">MRPPGPGVLWITGLSGAGKSTVAGILRDRLAAGGVLPVLLDGDRLRATLPVRPGHREEDRRRLARYYGALAGELAAQGHLVICATVSLFHEAHARNRRRLPGYYEVLLRVPLDDLRQRRDRASLYGAPDTRDVVGLGTPAEFPLAPDLVVDNCGDTTAEDAAEAILRGWAGRG</sequence>
<keyword evidence="1" id="KW-0808">Transferase</keyword>
<dbReference type="EMBL" id="LFXA01000007">
    <property type="protein sequence ID" value="KNB52185.1"/>
    <property type="molecule type" value="Genomic_DNA"/>
</dbReference>
<comment type="caution">
    <text evidence="3">The sequence shown here is derived from an EMBL/GenBank/DDBJ whole genome shotgun (WGS) entry which is preliminary data.</text>
</comment>
<dbReference type="GO" id="GO:0019379">
    <property type="term" value="P:sulfate assimilation, phosphoadenylyl sulfate reduction by phosphoadenylyl-sulfate reductase (thioredoxin)"/>
    <property type="evidence" value="ECO:0007669"/>
    <property type="project" value="TreeGrafter"/>
</dbReference>
<dbReference type="STRING" id="1678637.AC230_11540"/>
<dbReference type="SUPFAM" id="SSF52540">
    <property type="entry name" value="P-loop containing nucleoside triphosphate hydrolases"/>
    <property type="match status" value="1"/>
</dbReference>
<proteinExistence type="predicted"/>
<dbReference type="OrthoDB" id="9804504at2"/>
<dbReference type="InterPro" id="IPR027417">
    <property type="entry name" value="P-loop_NTPase"/>
</dbReference>
<dbReference type="Gene3D" id="3.40.50.300">
    <property type="entry name" value="P-loop containing nucleotide triphosphate hydrolases"/>
    <property type="match status" value="1"/>
</dbReference>
<dbReference type="PATRIC" id="fig|1678637.3.peg.2492"/>
<feature type="domain" description="APS kinase" evidence="2">
    <location>
        <begin position="8"/>
        <end position="151"/>
    </location>
</feature>
<gene>
    <name evidence="3" type="ORF">AC230_11540</name>
</gene>
<evidence type="ECO:0000313" key="3">
    <source>
        <dbReference type="EMBL" id="KNB52185.1"/>
    </source>
</evidence>
<evidence type="ECO:0000256" key="1">
    <source>
        <dbReference type="ARBA" id="ARBA00022679"/>
    </source>
</evidence>
<dbReference type="GO" id="GO:0010134">
    <property type="term" value="P:sulfate assimilation via adenylyl sulfate reduction"/>
    <property type="evidence" value="ECO:0007669"/>
    <property type="project" value="TreeGrafter"/>
</dbReference>